<organism evidence="3 4">
    <name type="scientific">Pseudomonas mosselii</name>
    <dbReference type="NCBI Taxonomy" id="78327"/>
    <lineage>
        <taxon>Bacteria</taxon>
        <taxon>Pseudomonadati</taxon>
        <taxon>Pseudomonadota</taxon>
        <taxon>Gammaproteobacteria</taxon>
        <taxon>Pseudomonadales</taxon>
        <taxon>Pseudomonadaceae</taxon>
        <taxon>Pseudomonas</taxon>
    </lineage>
</organism>
<feature type="domain" description="MvaT DNA-binding" evidence="2">
    <location>
        <begin position="84"/>
        <end position="120"/>
    </location>
</feature>
<proteinExistence type="predicted"/>
<name>A0A5R8Z394_9PSED</name>
<dbReference type="RefSeq" id="WP_138219968.1">
    <property type="nucleotide sequence ID" value="NZ_VAUO01000005.1"/>
</dbReference>
<dbReference type="OrthoDB" id="6367018at2"/>
<gene>
    <name evidence="3" type="ORF">FEM01_13415</name>
</gene>
<protein>
    <submittedName>
        <fullName evidence="3">H-NS histone</fullName>
    </submittedName>
</protein>
<dbReference type="EMBL" id="VAUO01000005">
    <property type="protein sequence ID" value="TLP60193.1"/>
    <property type="molecule type" value="Genomic_DNA"/>
</dbReference>
<evidence type="ECO:0000256" key="1">
    <source>
        <dbReference type="SAM" id="Coils"/>
    </source>
</evidence>
<dbReference type="CDD" id="cd16170">
    <property type="entry name" value="MvaT_DBD"/>
    <property type="match status" value="1"/>
</dbReference>
<reference evidence="3 4" key="1">
    <citation type="submission" date="2019-05" db="EMBL/GenBank/DDBJ databases">
        <title>Pseudomonas sp. SC006 isolated from lettuce that can produce HBGAs.</title>
        <authorList>
            <person name="Wang D."/>
            <person name="Liao N."/>
            <person name="Liu D."/>
            <person name="Zhang Z."/>
            <person name="Zou S."/>
        </authorList>
    </citation>
    <scope>NUCLEOTIDE SEQUENCE [LARGE SCALE GENOMIC DNA]</scope>
    <source>
        <strain evidence="3 4">SC006</strain>
    </source>
</reference>
<evidence type="ECO:0000313" key="3">
    <source>
        <dbReference type="EMBL" id="TLP60193.1"/>
    </source>
</evidence>
<sequence>MSLINEYRATEEAIKELQARLTNLQQDGKLQKELEFEKKLRELMAENGKSLRDVIALLDPESKLSKAPRGVAKPVTTKRARKVKQYKNPHNGEVIETKGGNHKTLKEWKAKWGGDVVESWATLLD</sequence>
<accession>A0A5R8Z394</accession>
<feature type="coiled-coil region" evidence="1">
    <location>
        <begin position="7"/>
        <end position="34"/>
    </location>
</feature>
<evidence type="ECO:0000313" key="4">
    <source>
        <dbReference type="Proteomes" id="UP000309819"/>
    </source>
</evidence>
<dbReference type="AlphaFoldDB" id="A0A5R8Z394"/>
<keyword evidence="4" id="KW-1185">Reference proteome</keyword>
<evidence type="ECO:0000259" key="2">
    <source>
        <dbReference type="Pfam" id="PF22055"/>
    </source>
</evidence>
<comment type="caution">
    <text evidence="3">The sequence shown here is derived from an EMBL/GenBank/DDBJ whole genome shotgun (WGS) entry which is preliminary data.</text>
</comment>
<dbReference type="InterPro" id="IPR035616">
    <property type="entry name" value="MvaT_DBD"/>
</dbReference>
<dbReference type="Pfam" id="PF22055">
    <property type="entry name" value="MvaT_DBD"/>
    <property type="match status" value="1"/>
</dbReference>
<dbReference type="Proteomes" id="UP000309819">
    <property type="component" value="Unassembled WGS sequence"/>
</dbReference>
<dbReference type="NCBIfam" id="NF041859">
    <property type="entry name" value="silencer_MvaTU"/>
    <property type="match status" value="1"/>
</dbReference>
<keyword evidence="1" id="KW-0175">Coiled coil</keyword>
<dbReference type="NCBIfam" id="NF041860">
    <property type="entry name" value="silencer_MvaT"/>
    <property type="match status" value="1"/>
</dbReference>